<evidence type="ECO:0000313" key="2">
    <source>
        <dbReference type="EMBL" id="MCD7454391.1"/>
    </source>
</evidence>
<dbReference type="EMBL" id="JACEIK010000300">
    <property type="protein sequence ID" value="MCD7454391.1"/>
    <property type="molecule type" value="Genomic_DNA"/>
</dbReference>
<keyword evidence="1" id="KW-0472">Membrane</keyword>
<keyword evidence="1" id="KW-0479">Metal-binding</keyword>
<keyword evidence="3" id="KW-1185">Reference proteome</keyword>
<keyword evidence="1" id="KW-0813">Transport</keyword>
<sequence length="287" mass="31793">MLRKVSFLLGDQSMKSFWIPDSSHSEPLASLTLGQICRLGIVPSLDLLLVTTPDIFETEGLDRGPKSVKRSKDIDEDKPWRKTKAVSEASYTFDILRRGSRNPCSSKGDTDSLMNFYRQNAADNVLNWQLPHFGSNCRKPVCMFSHGGKKDGPNHAVTSTQESLKALIYGTDIYLSPMHASSEVAHKIFSSLRPYKLNIPEASRDRRLGTAIEVAPAIIQGPSAEMSRGVVKRAGDNKRIIVCTGGPNTYNRLLAKPCAEKSSSFQMVNHRSQIHLAQMGDDDRSKT</sequence>
<name>A0ABS8S7D8_DATST</name>
<dbReference type="Proteomes" id="UP000823775">
    <property type="component" value="Unassembled WGS sequence"/>
</dbReference>
<proteinExistence type="inferred from homology"/>
<keyword evidence="1" id="KW-0653">Protein transport</keyword>
<dbReference type="PANTHER" id="PTHR11141:SF6">
    <property type="entry name" value="PROTEIN TRANSPORT PROTEIN SEC23 A"/>
    <property type="match status" value="1"/>
</dbReference>
<comment type="subcellular location">
    <subcellularLocation>
        <location evidence="1">Cytoplasmic vesicle</location>
        <location evidence="1">COPII-coated vesicle membrane</location>
        <topology evidence="1">Peripheral membrane protein</topology>
        <orientation evidence="1">Cytoplasmic side</orientation>
    </subcellularLocation>
    <subcellularLocation>
        <location evidence="1">Endoplasmic reticulum membrane</location>
        <topology evidence="1">Peripheral membrane protein</topology>
        <orientation evidence="1">Cytoplasmic side</orientation>
    </subcellularLocation>
</comment>
<keyword evidence="1" id="KW-0963">Cytoplasm</keyword>
<organism evidence="2 3">
    <name type="scientific">Datura stramonium</name>
    <name type="common">Jimsonweed</name>
    <name type="synonym">Common thornapple</name>
    <dbReference type="NCBI Taxonomy" id="4076"/>
    <lineage>
        <taxon>Eukaryota</taxon>
        <taxon>Viridiplantae</taxon>
        <taxon>Streptophyta</taxon>
        <taxon>Embryophyta</taxon>
        <taxon>Tracheophyta</taxon>
        <taxon>Spermatophyta</taxon>
        <taxon>Magnoliopsida</taxon>
        <taxon>eudicotyledons</taxon>
        <taxon>Gunneridae</taxon>
        <taxon>Pentapetalae</taxon>
        <taxon>asterids</taxon>
        <taxon>lamiids</taxon>
        <taxon>Solanales</taxon>
        <taxon>Solanaceae</taxon>
        <taxon>Solanoideae</taxon>
        <taxon>Datureae</taxon>
        <taxon>Datura</taxon>
    </lineage>
</organism>
<comment type="similarity">
    <text evidence="1">Belongs to the SEC23/SEC24 family. SEC23 subfamily.</text>
</comment>
<keyword evidence="1" id="KW-0862">Zinc</keyword>
<comment type="function">
    <text evidence="1">Component of the coat protein complex II (COPII) which promotes the formation of transport vesicles from the endoplasmic reticulum (ER). The coat has two main functions, the physical deformation of the endoplasmic reticulum membrane into vesicles and the selection of cargo molecules.</text>
</comment>
<keyword evidence="1" id="KW-0931">ER-Golgi transport</keyword>
<evidence type="ECO:0000313" key="3">
    <source>
        <dbReference type="Proteomes" id="UP000823775"/>
    </source>
</evidence>
<protein>
    <recommendedName>
        <fullName evidence="1">Protein transport protein SEC23</fullName>
    </recommendedName>
</protein>
<keyword evidence="1" id="KW-0968">Cytoplasmic vesicle</keyword>
<comment type="caution">
    <text evidence="2">The sequence shown here is derived from an EMBL/GenBank/DDBJ whole genome shotgun (WGS) entry which is preliminary data.</text>
</comment>
<gene>
    <name evidence="2" type="primary">SEC23A_1</name>
    <name evidence="2" type="ORF">HAX54_024758</name>
</gene>
<keyword evidence="1" id="KW-0256">Endoplasmic reticulum</keyword>
<evidence type="ECO:0000256" key="1">
    <source>
        <dbReference type="RuleBase" id="RU365030"/>
    </source>
</evidence>
<accession>A0ABS8S7D8</accession>
<dbReference type="InterPro" id="IPR037364">
    <property type="entry name" value="Sec23"/>
</dbReference>
<reference evidence="2 3" key="1">
    <citation type="journal article" date="2021" name="BMC Genomics">
        <title>Datura genome reveals duplications of psychoactive alkaloid biosynthetic genes and high mutation rate following tissue culture.</title>
        <authorList>
            <person name="Rajewski A."/>
            <person name="Carter-House D."/>
            <person name="Stajich J."/>
            <person name="Litt A."/>
        </authorList>
    </citation>
    <scope>NUCLEOTIDE SEQUENCE [LARGE SCALE GENOMIC DNA]</scope>
    <source>
        <strain evidence="2">AR-01</strain>
    </source>
</reference>
<dbReference type="PANTHER" id="PTHR11141">
    <property type="entry name" value="PROTEIN TRANSPORT PROTEIN SEC23"/>
    <property type="match status" value="1"/>
</dbReference>